<evidence type="ECO:0008006" key="3">
    <source>
        <dbReference type="Google" id="ProtNLM"/>
    </source>
</evidence>
<evidence type="ECO:0000313" key="2">
    <source>
        <dbReference type="Proteomes" id="UP000257706"/>
    </source>
</evidence>
<reference evidence="1 2" key="1">
    <citation type="journal article" date="2018" name="Nat. Biotechnol.">
        <title>A standardized bacterial taxonomy based on genome phylogeny substantially revises the tree of life.</title>
        <authorList>
            <person name="Parks D.H."/>
            <person name="Chuvochina M."/>
            <person name="Waite D.W."/>
            <person name="Rinke C."/>
            <person name="Skarshewski A."/>
            <person name="Chaumeil P.A."/>
            <person name="Hugenholtz P."/>
        </authorList>
    </citation>
    <scope>NUCLEOTIDE SEQUENCE [LARGE SCALE GENOMIC DNA]</scope>
    <source>
        <strain evidence="1">UBA8739</strain>
    </source>
</reference>
<accession>A0A3B9IR34</accession>
<dbReference type="AlphaFoldDB" id="A0A3B9IR34"/>
<name>A0A3B9IR34_9PROT</name>
<evidence type="ECO:0000313" key="1">
    <source>
        <dbReference type="EMBL" id="HAE49763.1"/>
    </source>
</evidence>
<proteinExistence type="predicted"/>
<sequence>MSASPLLDILDDIAMERLCRRYGGTCIILSAPILHRLRRIIGAAAAEQLARSALAGRRVYVVKQTPAMRRRLHDDIAAAPGSAAEVGRRYGIHPKTVRDIRRARRLTPPAG</sequence>
<gene>
    <name evidence="1" type="ORF">DCK97_20295</name>
</gene>
<dbReference type="Proteomes" id="UP000257706">
    <property type="component" value="Unassembled WGS sequence"/>
</dbReference>
<protein>
    <recommendedName>
        <fullName evidence="3">Mor transcription activator domain-containing protein</fullName>
    </recommendedName>
</protein>
<comment type="caution">
    <text evidence="1">The sequence shown here is derived from an EMBL/GenBank/DDBJ whole genome shotgun (WGS) entry which is preliminary data.</text>
</comment>
<organism evidence="1 2">
    <name type="scientific">Tistrella mobilis</name>
    <dbReference type="NCBI Taxonomy" id="171437"/>
    <lineage>
        <taxon>Bacteria</taxon>
        <taxon>Pseudomonadati</taxon>
        <taxon>Pseudomonadota</taxon>
        <taxon>Alphaproteobacteria</taxon>
        <taxon>Geminicoccales</taxon>
        <taxon>Geminicoccaceae</taxon>
        <taxon>Tistrella</taxon>
    </lineage>
</organism>
<dbReference type="EMBL" id="DMAI01000331">
    <property type="protein sequence ID" value="HAE49763.1"/>
    <property type="molecule type" value="Genomic_DNA"/>
</dbReference>